<proteinExistence type="predicted"/>
<feature type="domain" description="Fructose-1-6-bisphosphatase class I N-terminal" evidence="1">
    <location>
        <begin position="1"/>
        <end position="34"/>
    </location>
</feature>
<sequence>MQPGTEQVAAGYVTYGSSTILVLTIGDGVDGFTSTARSASSS</sequence>
<keyword evidence="3" id="KW-1185">Reference proteome</keyword>
<organism evidence="2 3">
    <name type="scientific">Ectothiorhodospira mobilis</name>
    <dbReference type="NCBI Taxonomy" id="195064"/>
    <lineage>
        <taxon>Bacteria</taxon>
        <taxon>Pseudomonadati</taxon>
        <taxon>Pseudomonadota</taxon>
        <taxon>Gammaproteobacteria</taxon>
        <taxon>Chromatiales</taxon>
        <taxon>Ectothiorhodospiraceae</taxon>
        <taxon>Ectothiorhodospira</taxon>
    </lineage>
</organism>
<dbReference type="Proteomes" id="UP000199556">
    <property type="component" value="Unassembled WGS sequence"/>
</dbReference>
<evidence type="ECO:0000259" key="1">
    <source>
        <dbReference type="Pfam" id="PF00316"/>
    </source>
</evidence>
<dbReference type="Pfam" id="PF00316">
    <property type="entry name" value="FBPase"/>
    <property type="match status" value="1"/>
</dbReference>
<accession>A0A1I4SD39</accession>
<dbReference type="SUPFAM" id="SSF56655">
    <property type="entry name" value="Carbohydrate phosphatase"/>
    <property type="match status" value="1"/>
</dbReference>
<dbReference type="Gene3D" id="3.30.540.10">
    <property type="entry name" value="Fructose-1,6-Bisphosphatase, subunit A, domain 1"/>
    <property type="match status" value="1"/>
</dbReference>
<dbReference type="STRING" id="195064.SAMN05421721_11544"/>
<name>A0A1I4SD39_ECTMO</name>
<dbReference type="AlphaFoldDB" id="A0A1I4SD39"/>
<protein>
    <submittedName>
        <fullName evidence="2">Fructose-1,6-bisphosphatase I</fullName>
    </submittedName>
</protein>
<evidence type="ECO:0000313" key="2">
    <source>
        <dbReference type="EMBL" id="SFM62399.1"/>
    </source>
</evidence>
<dbReference type="InterPro" id="IPR033391">
    <property type="entry name" value="FBPase_N"/>
</dbReference>
<dbReference type="EMBL" id="FOUO01000015">
    <property type="protein sequence ID" value="SFM62399.1"/>
    <property type="molecule type" value="Genomic_DNA"/>
</dbReference>
<evidence type="ECO:0000313" key="3">
    <source>
        <dbReference type="Proteomes" id="UP000199556"/>
    </source>
</evidence>
<reference evidence="2 3" key="1">
    <citation type="submission" date="2016-10" db="EMBL/GenBank/DDBJ databases">
        <authorList>
            <person name="de Groot N.N."/>
        </authorList>
    </citation>
    <scope>NUCLEOTIDE SEQUENCE [LARGE SCALE GENOMIC DNA]</scope>
    <source>
        <strain evidence="2 3">DSM 4180</strain>
    </source>
</reference>
<gene>
    <name evidence="2" type="ORF">SAMN05421721_11544</name>
</gene>